<evidence type="ECO:0000313" key="2">
    <source>
        <dbReference type="EMBL" id="EGY79489.1"/>
    </source>
</evidence>
<proteinExistence type="predicted"/>
<sequence>NVSTDTSGNIFKYDVNYSDKKDEFKFLTKEETIKIASDFMNKLDPNLIKQYRLRDIQTYVKNGSSTLYFNRYVNDTIISNDSITIDVFFNSKSVCSFERTNSSSKFKDENFPKLEDALPKKNIFSNIENTNPLRLSYLVTGDEKKQIGTLVYTHLLDTKPLDATTAKPIVTYNNNYKDSSKTDGTLALNDVEITEIEKIKNLKPEKEVQSFIKKNFNTKDLKLDSKQLMLDKNKNYYYLFYYSTPKDSSIRSISVSVDAKDLSLLSFNEYTINTDNDSEISKKKP</sequence>
<dbReference type="InterPro" id="IPR032599">
    <property type="entry name" value="YcdB/YcdC_rep_domain"/>
</dbReference>
<dbReference type="Pfam" id="PF16244">
    <property type="entry name" value="DUF4901"/>
    <property type="match status" value="1"/>
</dbReference>
<feature type="non-terminal residue" evidence="2">
    <location>
        <position position="1"/>
    </location>
</feature>
<dbReference type="AlphaFoldDB" id="G4D4R1"/>
<reference evidence="2 3" key="1">
    <citation type="submission" date="2011-06" db="EMBL/GenBank/DDBJ databases">
        <authorList>
            <person name="Muzny D."/>
            <person name="Qin X."/>
            <person name="Deng J."/>
            <person name="Jiang H."/>
            <person name="Liu Y."/>
            <person name="Qu J."/>
            <person name="Song X.-Z."/>
            <person name="Zhang L."/>
            <person name="Thornton R."/>
            <person name="Coyle M."/>
            <person name="Francisco L."/>
            <person name="Jackson L."/>
            <person name="Javaid M."/>
            <person name="Korchina V."/>
            <person name="Kovar C."/>
            <person name="Mata R."/>
            <person name="Mathew T."/>
            <person name="Ngo R."/>
            <person name="Nguyen L."/>
            <person name="Nguyen N."/>
            <person name="Okwuonu G."/>
            <person name="Ongeri F."/>
            <person name="Pham C."/>
            <person name="Simmons D."/>
            <person name="Wilczek-Boney K."/>
            <person name="Hale W."/>
            <person name="Jakkamsetti A."/>
            <person name="Pham P."/>
            <person name="Ruth R."/>
            <person name="San Lucas F."/>
            <person name="Warren J."/>
            <person name="Zhang J."/>
            <person name="Zhao Z."/>
            <person name="Zhou C."/>
            <person name="Zhu D."/>
            <person name="Lee S."/>
            <person name="Bess C."/>
            <person name="Blankenburg K."/>
            <person name="Forbes L."/>
            <person name="Fu Q."/>
            <person name="Gubbala S."/>
            <person name="Hirani K."/>
            <person name="Jayaseelan J.C."/>
            <person name="Lara F."/>
            <person name="Munidasa M."/>
            <person name="Palculict T."/>
            <person name="Patil S."/>
            <person name="Pu L.-L."/>
            <person name="Saada N."/>
            <person name="Tang L."/>
            <person name="Weissenberger G."/>
            <person name="Zhu Y."/>
            <person name="Hemphill L."/>
            <person name="Shang Y."/>
            <person name="Youmans B."/>
            <person name="Ayvaz T."/>
            <person name="Ross M."/>
            <person name="Santibanez J."/>
            <person name="Aqrawi P."/>
            <person name="Gross S."/>
            <person name="Joshi V."/>
            <person name="Fowler G."/>
            <person name="Nazareth L."/>
            <person name="Reid J."/>
            <person name="Worley K."/>
            <person name="Petrosino J."/>
            <person name="Highlander S."/>
            <person name="Gibbs R."/>
        </authorList>
    </citation>
    <scope>NUCLEOTIDE SEQUENCE [LARGE SCALE GENOMIC DNA]</scope>
    <source>
        <strain evidence="2 3">ATCC 29427</strain>
    </source>
</reference>
<dbReference type="EMBL" id="AGBB01000132">
    <property type="protein sequence ID" value="EGY79489.1"/>
    <property type="molecule type" value="Genomic_DNA"/>
</dbReference>
<dbReference type="RefSeq" id="WP_004821997.1">
    <property type="nucleotide sequence ID" value="NZ_JH165063.1"/>
</dbReference>
<keyword evidence="3" id="KW-1185">Reference proteome</keyword>
<gene>
    <name evidence="2" type="ORF">HMPREF9129_1391</name>
</gene>
<evidence type="ECO:0000313" key="3">
    <source>
        <dbReference type="Proteomes" id="UP000003422"/>
    </source>
</evidence>
<feature type="domain" description="YcdB/YcdC repeated" evidence="1">
    <location>
        <begin position="3"/>
        <end position="98"/>
    </location>
</feature>
<organism evidence="2 3">
    <name type="scientific">Peptoniphilus indolicus ATCC 29427</name>
    <dbReference type="NCBI Taxonomy" id="997350"/>
    <lineage>
        <taxon>Bacteria</taxon>
        <taxon>Bacillati</taxon>
        <taxon>Bacillota</taxon>
        <taxon>Tissierellia</taxon>
        <taxon>Tissierellales</taxon>
        <taxon>Peptoniphilaceae</taxon>
        <taxon>Peptoniphilus</taxon>
    </lineage>
</organism>
<dbReference type="PATRIC" id="fig|997350.3.peg.1337"/>
<name>G4D4R1_9FIRM</name>
<accession>G4D4R1</accession>
<dbReference type="Proteomes" id="UP000003422">
    <property type="component" value="Unassembled WGS sequence"/>
</dbReference>
<dbReference type="HOGENOM" id="CLU_974897_0_0_9"/>
<comment type="caution">
    <text evidence="2">The sequence shown here is derived from an EMBL/GenBank/DDBJ whole genome shotgun (WGS) entry which is preliminary data.</text>
</comment>
<protein>
    <recommendedName>
        <fullName evidence="1">YcdB/YcdC repeated domain-containing protein</fullName>
    </recommendedName>
</protein>
<dbReference type="STRING" id="997350.HMPREF9129_1391"/>
<evidence type="ECO:0000259" key="1">
    <source>
        <dbReference type="Pfam" id="PF16244"/>
    </source>
</evidence>